<comment type="caution">
    <text evidence="6">The sequence shown here is derived from an EMBL/GenBank/DDBJ whole genome shotgun (WGS) entry which is preliminary data.</text>
</comment>
<reference evidence="6 7" key="1">
    <citation type="submission" date="2024-10" db="EMBL/GenBank/DDBJ databases">
        <authorList>
            <person name="Yang X.-N."/>
        </authorList>
    </citation>
    <scope>NUCLEOTIDE SEQUENCE [LARGE SCALE GENOMIC DNA]</scope>
    <source>
        <strain evidence="6 7">CAU 1059</strain>
    </source>
</reference>
<dbReference type="InterPro" id="IPR005119">
    <property type="entry name" value="LysR_subst-bd"/>
</dbReference>
<dbReference type="EMBL" id="JBIHMM010000006">
    <property type="protein sequence ID" value="MFH0255312.1"/>
    <property type="molecule type" value="Genomic_DNA"/>
</dbReference>
<keyword evidence="4" id="KW-0804">Transcription</keyword>
<evidence type="ECO:0000259" key="5">
    <source>
        <dbReference type="PROSITE" id="PS50931"/>
    </source>
</evidence>
<comment type="similarity">
    <text evidence="1">Belongs to the LysR transcriptional regulatory family.</text>
</comment>
<gene>
    <name evidence="6" type="ORF">ACGRVM_15505</name>
</gene>
<accession>A0ABW7IBU7</accession>
<dbReference type="InterPro" id="IPR058163">
    <property type="entry name" value="LysR-type_TF_proteobact-type"/>
</dbReference>
<proteinExistence type="inferred from homology"/>
<dbReference type="Pfam" id="PF00126">
    <property type="entry name" value="HTH_1"/>
    <property type="match status" value="1"/>
</dbReference>
<dbReference type="Proteomes" id="UP001607157">
    <property type="component" value="Unassembled WGS sequence"/>
</dbReference>
<dbReference type="PANTHER" id="PTHR30537:SF35">
    <property type="entry name" value="TRANSCRIPTIONAL REGULATORY PROTEIN"/>
    <property type="match status" value="1"/>
</dbReference>
<dbReference type="RefSeq" id="WP_377173093.1">
    <property type="nucleotide sequence ID" value="NZ_JBHTJC010000007.1"/>
</dbReference>
<dbReference type="PROSITE" id="PS50931">
    <property type="entry name" value="HTH_LYSR"/>
    <property type="match status" value="1"/>
</dbReference>
<dbReference type="SUPFAM" id="SSF53850">
    <property type="entry name" value="Periplasmic binding protein-like II"/>
    <property type="match status" value="1"/>
</dbReference>
<keyword evidence="7" id="KW-1185">Reference proteome</keyword>
<keyword evidence="2" id="KW-0805">Transcription regulation</keyword>
<protein>
    <submittedName>
        <fullName evidence="6">LysR family transcriptional regulator</fullName>
    </submittedName>
</protein>
<dbReference type="SUPFAM" id="SSF46785">
    <property type="entry name" value="Winged helix' DNA-binding domain"/>
    <property type="match status" value="1"/>
</dbReference>
<dbReference type="CDD" id="cd08422">
    <property type="entry name" value="PBP2_CrgA_like"/>
    <property type="match status" value="1"/>
</dbReference>
<sequence>MQDLKPVRVFLEVVARRSFAAAAKSLRMTPASVSRIVAKLEEDLGEQLLLRTTRQVSLTSTGASIAARYAPLLEAFDQVARDLEREMQPHRGRLAINAPMSFGQRILPGLIESFRLAYPNIDLTIRLTDRLVDIVTESCDLAIRVSAPPTDKSTIWRKLCEVPLRIVAAPSFLERHGVPEEPGDLDPALCLSYGEEDAPESWRFEKDGVPRHFRAGRAIQTNNGDLLYQLVRSGAGIAMLPEFLVAEGMKTGEVVPLLGAWSLPPLWLSLFYPPYETLPPQVATFTDFFEAYLRDLDAFDLPR</sequence>
<dbReference type="InterPro" id="IPR000847">
    <property type="entry name" value="LysR_HTH_N"/>
</dbReference>
<evidence type="ECO:0000256" key="2">
    <source>
        <dbReference type="ARBA" id="ARBA00023015"/>
    </source>
</evidence>
<organism evidence="6 7">
    <name type="scientific">Roseovarius aquimarinus</name>
    <dbReference type="NCBI Taxonomy" id="1229156"/>
    <lineage>
        <taxon>Bacteria</taxon>
        <taxon>Pseudomonadati</taxon>
        <taxon>Pseudomonadota</taxon>
        <taxon>Alphaproteobacteria</taxon>
        <taxon>Rhodobacterales</taxon>
        <taxon>Roseobacteraceae</taxon>
        <taxon>Roseovarius</taxon>
    </lineage>
</organism>
<dbReference type="Gene3D" id="3.40.190.290">
    <property type="match status" value="1"/>
</dbReference>
<feature type="domain" description="HTH lysR-type" evidence="5">
    <location>
        <begin position="1"/>
        <end position="59"/>
    </location>
</feature>
<keyword evidence="3" id="KW-0238">DNA-binding</keyword>
<evidence type="ECO:0000313" key="6">
    <source>
        <dbReference type="EMBL" id="MFH0255312.1"/>
    </source>
</evidence>
<evidence type="ECO:0000256" key="3">
    <source>
        <dbReference type="ARBA" id="ARBA00023125"/>
    </source>
</evidence>
<dbReference type="Gene3D" id="1.10.10.10">
    <property type="entry name" value="Winged helix-like DNA-binding domain superfamily/Winged helix DNA-binding domain"/>
    <property type="match status" value="1"/>
</dbReference>
<dbReference type="Pfam" id="PF03466">
    <property type="entry name" value="LysR_substrate"/>
    <property type="match status" value="1"/>
</dbReference>
<evidence type="ECO:0000313" key="7">
    <source>
        <dbReference type="Proteomes" id="UP001607157"/>
    </source>
</evidence>
<dbReference type="PANTHER" id="PTHR30537">
    <property type="entry name" value="HTH-TYPE TRANSCRIPTIONAL REGULATOR"/>
    <property type="match status" value="1"/>
</dbReference>
<dbReference type="InterPro" id="IPR036390">
    <property type="entry name" value="WH_DNA-bd_sf"/>
</dbReference>
<evidence type="ECO:0000256" key="1">
    <source>
        <dbReference type="ARBA" id="ARBA00009437"/>
    </source>
</evidence>
<dbReference type="InterPro" id="IPR036388">
    <property type="entry name" value="WH-like_DNA-bd_sf"/>
</dbReference>
<name>A0ABW7IBU7_9RHOB</name>
<evidence type="ECO:0000256" key="4">
    <source>
        <dbReference type="ARBA" id="ARBA00023163"/>
    </source>
</evidence>